<reference evidence="4" key="1">
    <citation type="submission" date="2020-12" db="UniProtKB">
        <authorList>
            <consortium name="WormBaseParasite"/>
        </authorList>
    </citation>
    <scope>IDENTIFICATION</scope>
    <source>
        <strain evidence="4">MHco3</strain>
    </source>
</reference>
<dbReference type="OrthoDB" id="1507364at2759"/>
<feature type="compositionally biased region" description="Basic residues" evidence="1">
    <location>
        <begin position="744"/>
        <end position="754"/>
    </location>
</feature>
<organism evidence="3 4">
    <name type="scientific">Haemonchus contortus</name>
    <name type="common">Barber pole worm</name>
    <dbReference type="NCBI Taxonomy" id="6289"/>
    <lineage>
        <taxon>Eukaryota</taxon>
        <taxon>Metazoa</taxon>
        <taxon>Ecdysozoa</taxon>
        <taxon>Nematoda</taxon>
        <taxon>Chromadorea</taxon>
        <taxon>Rhabditida</taxon>
        <taxon>Rhabditina</taxon>
        <taxon>Rhabditomorpha</taxon>
        <taxon>Strongyloidea</taxon>
        <taxon>Trichostrongylidae</taxon>
        <taxon>Haemonchus</taxon>
    </lineage>
</organism>
<dbReference type="InterPro" id="IPR001623">
    <property type="entry name" value="DnaJ_domain"/>
</dbReference>
<evidence type="ECO:0000256" key="1">
    <source>
        <dbReference type="SAM" id="MobiDB-lite"/>
    </source>
</evidence>
<evidence type="ECO:0000313" key="4">
    <source>
        <dbReference type="WBParaSite" id="HCON_00035380-00001"/>
    </source>
</evidence>
<dbReference type="SMART" id="SM00271">
    <property type="entry name" value="DnaJ"/>
    <property type="match status" value="1"/>
</dbReference>
<dbReference type="CDD" id="cd06257">
    <property type="entry name" value="DnaJ"/>
    <property type="match status" value="1"/>
</dbReference>
<dbReference type="PANTHER" id="PTHR44665:SF1">
    <property type="entry name" value="DNAJ HOMOLOG SUBFAMILY C MEMBER 14"/>
    <property type="match status" value="1"/>
</dbReference>
<dbReference type="PANTHER" id="PTHR44665">
    <property type="entry name" value="DNAJ HOMOLOG SUBFAMILY C MEMBER 14"/>
    <property type="match status" value="1"/>
</dbReference>
<protein>
    <submittedName>
        <fullName evidence="4">J domain-containing protein</fullName>
    </submittedName>
</protein>
<dbReference type="InterPro" id="IPR032843">
    <property type="entry name" value="Jiv"/>
</dbReference>
<dbReference type="Pfam" id="PF14901">
    <property type="entry name" value="Jiv90"/>
    <property type="match status" value="1"/>
</dbReference>
<name>A0A7I4XZM0_HAECO</name>
<feature type="region of interest" description="Disordered" evidence="1">
    <location>
        <begin position="732"/>
        <end position="754"/>
    </location>
</feature>
<dbReference type="InterPro" id="IPR036869">
    <property type="entry name" value="J_dom_sf"/>
</dbReference>
<proteinExistence type="predicted"/>
<accession>A0A7I4XZM0</accession>
<feature type="compositionally biased region" description="Basic and acidic residues" evidence="1">
    <location>
        <begin position="238"/>
        <end position="249"/>
    </location>
</feature>
<dbReference type="PROSITE" id="PS50076">
    <property type="entry name" value="DNAJ_2"/>
    <property type="match status" value="1"/>
</dbReference>
<keyword evidence="3" id="KW-1185">Reference proteome</keyword>
<feature type="compositionally biased region" description="Polar residues" evidence="1">
    <location>
        <begin position="214"/>
        <end position="235"/>
    </location>
</feature>
<dbReference type="AlphaFoldDB" id="A0A7I4XZM0"/>
<dbReference type="SUPFAM" id="SSF46565">
    <property type="entry name" value="Chaperone J-domain"/>
    <property type="match status" value="1"/>
</dbReference>
<dbReference type="Gene3D" id="1.10.287.110">
    <property type="entry name" value="DnaJ domain"/>
    <property type="match status" value="1"/>
</dbReference>
<feature type="domain" description="J" evidence="2">
    <location>
        <begin position="507"/>
        <end position="571"/>
    </location>
</feature>
<sequence length="754" mass="86282">MASHASTVDDPEKHFLGNLLDEDSCYNTPLNQGSSSSPGAIPPVSVISGVGPISTNNLLRSYWPEPPPPYSPPIQPQWCSTEYHPFPKPPSSDFHIPSGQPTFITQPQIHHHHHNLHHHTHTHNVIENHHHYPITTVRVPSHGYSVNVLTENHPKFTSYHVNDHNYAPVESARNVENDCLNEPFISNTTITSLNKPVLSYRDVAAKIDQGSGGDSNSAAQGKRLQPQSDSDTRSCSAKARDFVNTEHTKQNRNHRDRKSKSAQVVEFQKITRKKVPVKKEKITRCDSANVLATEKTSAVDTPATKYEVLQNLTSKPLKSNSSVENILVTNREREPVRATMVYNERSRSSSLLPTRPKRAVDVEKKKQAHGNAVNAAQQRRRTVRKRSEFGWMERSVVVVSRLTFWMEFIFKWILNLVVDVSFQIYDVISYSMAHLLESIHSSARRMLLSMNTSVISGISSIRQLDVRRLLRSQEPEALLWGLEETITLPTTGEEALQRFLCASKCQDAYGVLGLQASCTEEDVRRHYKRLSALLNPEKNMLEGAEEAFELVNKAYQAISSPEARKTYNFTRIHPCKSDLHHDIGKLWDRIRERVEEARNSMYCDCGRRHSRIALDIRPTEARYCRRCKTRHPARANDIWVETRLCGLFWVYFTCCDGIVYDITDWATCEVNYLKHVRPNSHTVQYRLVSPGRSSSDVPSQKHHNEKLRELADVAEELRFDWGRPGHAQVSYLPLEPRDEDRSRRAANRRQKKWR</sequence>
<evidence type="ECO:0000313" key="3">
    <source>
        <dbReference type="Proteomes" id="UP000025227"/>
    </source>
</evidence>
<dbReference type="PRINTS" id="PR00625">
    <property type="entry name" value="JDOMAIN"/>
</dbReference>
<feature type="region of interest" description="Disordered" evidence="1">
    <location>
        <begin position="209"/>
        <end position="263"/>
    </location>
</feature>
<evidence type="ECO:0000259" key="2">
    <source>
        <dbReference type="PROSITE" id="PS50076"/>
    </source>
</evidence>
<dbReference type="InterPro" id="IPR052317">
    <property type="entry name" value="Viral_replicn-host_int_reg"/>
</dbReference>
<dbReference type="Proteomes" id="UP000025227">
    <property type="component" value="Unplaced"/>
</dbReference>
<dbReference type="Pfam" id="PF00226">
    <property type="entry name" value="DnaJ"/>
    <property type="match status" value="1"/>
</dbReference>
<feature type="compositionally biased region" description="Basic residues" evidence="1">
    <location>
        <begin position="250"/>
        <end position="260"/>
    </location>
</feature>
<dbReference type="OMA" id="CEPREED"/>
<dbReference type="WBParaSite" id="HCON_00035380-00001">
    <property type="protein sequence ID" value="HCON_00035380-00001"/>
    <property type="gene ID" value="HCON_00035380"/>
</dbReference>